<gene>
    <name evidence="1" type="ORF">DK846_02990</name>
</gene>
<reference evidence="1 2" key="1">
    <citation type="submission" date="2018-05" db="EMBL/GenBank/DDBJ databases">
        <title>Draft genome of Methanospirillum lacunae Ki8-1.</title>
        <authorList>
            <person name="Dueholm M.S."/>
            <person name="Nielsen P.H."/>
            <person name="Bakmann L.F."/>
            <person name="Otzen D.E."/>
        </authorList>
    </citation>
    <scope>NUCLEOTIDE SEQUENCE [LARGE SCALE GENOMIC DNA]</scope>
    <source>
        <strain evidence="1 2">Ki8-1</strain>
    </source>
</reference>
<comment type="caution">
    <text evidence="1">The sequence shown here is derived from an EMBL/GenBank/DDBJ whole genome shotgun (WGS) entry which is preliminary data.</text>
</comment>
<accession>A0A2V2NCR6</accession>
<evidence type="ECO:0000313" key="1">
    <source>
        <dbReference type="EMBL" id="PWR74137.1"/>
    </source>
</evidence>
<dbReference type="RefSeq" id="WP_109967416.1">
    <property type="nucleotide sequence ID" value="NZ_QGMY01000002.1"/>
</dbReference>
<keyword evidence="2" id="KW-1185">Reference proteome</keyword>
<dbReference type="AlphaFoldDB" id="A0A2V2NCR6"/>
<proteinExistence type="predicted"/>
<dbReference type="Proteomes" id="UP000245657">
    <property type="component" value="Unassembled WGS sequence"/>
</dbReference>
<organism evidence="1 2">
    <name type="scientific">Methanospirillum lacunae</name>
    <dbReference type="NCBI Taxonomy" id="668570"/>
    <lineage>
        <taxon>Archaea</taxon>
        <taxon>Methanobacteriati</taxon>
        <taxon>Methanobacteriota</taxon>
        <taxon>Stenosarchaea group</taxon>
        <taxon>Methanomicrobia</taxon>
        <taxon>Methanomicrobiales</taxon>
        <taxon>Methanospirillaceae</taxon>
        <taxon>Methanospirillum</taxon>
    </lineage>
</organism>
<sequence>MDFYGTGTVNVVVNIGESYSYTFNATRNGTVIPDQDWTGILASKWNIIILIHNGSTIIRDYYALSSTQFCVYVEGNISINGKILFMIWISPVQDTYSLSDDGQYMIDGERTDEKLSVNGDFFSLTKKEYTL</sequence>
<evidence type="ECO:0000313" key="2">
    <source>
        <dbReference type="Proteomes" id="UP000245657"/>
    </source>
</evidence>
<dbReference type="EMBL" id="QGMY01000002">
    <property type="protein sequence ID" value="PWR74137.1"/>
    <property type="molecule type" value="Genomic_DNA"/>
</dbReference>
<protein>
    <submittedName>
        <fullName evidence="1">Uncharacterized protein</fullName>
    </submittedName>
</protein>
<name>A0A2V2NCR6_9EURY</name>